<dbReference type="InterPro" id="IPR035906">
    <property type="entry name" value="MetI-like_sf"/>
</dbReference>
<dbReference type="PANTHER" id="PTHR30177:SF4">
    <property type="entry name" value="OSMOPROTECTANT IMPORT PERMEASE PROTEIN OSMW"/>
    <property type="match status" value="1"/>
</dbReference>
<dbReference type="InterPro" id="IPR051204">
    <property type="entry name" value="ABC_transp_perm/SBD"/>
</dbReference>
<feature type="transmembrane region" description="Helical" evidence="6">
    <location>
        <begin position="183"/>
        <end position="207"/>
    </location>
</feature>
<evidence type="ECO:0000256" key="1">
    <source>
        <dbReference type="ARBA" id="ARBA00004141"/>
    </source>
</evidence>
<comment type="caution">
    <text evidence="8">The sequence shown here is derived from an EMBL/GenBank/DDBJ whole genome shotgun (WGS) entry which is preliminary data.</text>
</comment>
<evidence type="ECO:0000313" key="9">
    <source>
        <dbReference type="Proteomes" id="UP001597145"/>
    </source>
</evidence>
<gene>
    <name evidence="8" type="ORF">ACFSCY_25745</name>
</gene>
<evidence type="ECO:0000256" key="4">
    <source>
        <dbReference type="ARBA" id="ARBA00022989"/>
    </source>
</evidence>
<dbReference type="PROSITE" id="PS50928">
    <property type="entry name" value="ABC_TM1"/>
    <property type="match status" value="1"/>
</dbReference>
<dbReference type="EMBL" id="JBHUCP010000020">
    <property type="protein sequence ID" value="MFD1532832.1"/>
    <property type="molecule type" value="Genomic_DNA"/>
</dbReference>
<dbReference type="Gene3D" id="1.10.3720.10">
    <property type="entry name" value="MetI-like"/>
    <property type="match status" value="1"/>
</dbReference>
<dbReference type="PANTHER" id="PTHR30177">
    <property type="entry name" value="GLYCINE BETAINE/L-PROLINE TRANSPORT SYSTEM PERMEASE PROTEIN PROW"/>
    <property type="match status" value="1"/>
</dbReference>
<accession>A0ABW4FQP5</accession>
<feature type="domain" description="ABC transmembrane type-1" evidence="7">
    <location>
        <begin position="18"/>
        <end position="201"/>
    </location>
</feature>
<feature type="transmembrane region" description="Helical" evidence="6">
    <location>
        <begin position="54"/>
        <end position="76"/>
    </location>
</feature>
<dbReference type="Pfam" id="PF00528">
    <property type="entry name" value="BPD_transp_1"/>
    <property type="match status" value="1"/>
</dbReference>
<evidence type="ECO:0000313" key="8">
    <source>
        <dbReference type="EMBL" id="MFD1532832.1"/>
    </source>
</evidence>
<comment type="similarity">
    <text evidence="6">Belongs to the binding-protein-dependent transport system permease family.</text>
</comment>
<keyword evidence="9" id="KW-1185">Reference proteome</keyword>
<name>A0ABW4FQP5_9PSEU</name>
<dbReference type="InterPro" id="IPR000515">
    <property type="entry name" value="MetI-like"/>
</dbReference>
<evidence type="ECO:0000256" key="3">
    <source>
        <dbReference type="ARBA" id="ARBA00022692"/>
    </source>
</evidence>
<keyword evidence="4 6" id="KW-1133">Transmembrane helix</keyword>
<evidence type="ECO:0000256" key="5">
    <source>
        <dbReference type="ARBA" id="ARBA00023136"/>
    </source>
</evidence>
<evidence type="ECO:0000256" key="2">
    <source>
        <dbReference type="ARBA" id="ARBA00022448"/>
    </source>
</evidence>
<evidence type="ECO:0000259" key="7">
    <source>
        <dbReference type="PROSITE" id="PS50928"/>
    </source>
</evidence>
<comment type="subcellular location">
    <subcellularLocation>
        <location evidence="6">Cell membrane</location>
        <topology evidence="6">Multi-pass membrane protein</topology>
    </subcellularLocation>
    <subcellularLocation>
        <location evidence="1">Membrane</location>
        <topology evidence="1">Multi-pass membrane protein</topology>
    </subcellularLocation>
</comment>
<feature type="transmembrane region" description="Helical" evidence="6">
    <location>
        <begin position="143"/>
        <end position="163"/>
    </location>
</feature>
<keyword evidence="5 6" id="KW-0472">Membrane</keyword>
<reference evidence="9" key="1">
    <citation type="journal article" date="2019" name="Int. J. Syst. Evol. Microbiol.">
        <title>The Global Catalogue of Microorganisms (GCM) 10K type strain sequencing project: providing services to taxonomists for standard genome sequencing and annotation.</title>
        <authorList>
            <consortium name="The Broad Institute Genomics Platform"/>
            <consortium name="The Broad Institute Genome Sequencing Center for Infectious Disease"/>
            <person name="Wu L."/>
            <person name="Ma J."/>
        </authorList>
    </citation>
    <scope>NUCLEOTIDE SEQUENCE [LARGE SCALE GENOMIC DNA]</scope>
    <source>
        <strain evidence="9">JCM 12165</strain>
    </source>
</reference>
<keyword evidence="2 6" id="KW-0813">Transport</keyword>
<evidence type="ECO:0000256" key="6">
    <source>
        <dbReference type="RuleBase" id="RU363032"/>
    </source>
</evidence>
<sequence>MNFWRYLQSRADDLLVEALQHVALVLAAVLLAAVISLVLGVLVRDRRAPSAASLAVASTIFTIPSLALVGLLLPLLGLGWPPALTALVLYALLPILRNTLTGLRGVDRSMLEAAEGMGLGPGRVLWQIQLPLAWPVILTGIRVAAQVTIGIAALAAFVGGPGLGARIFTGLSRLGSANALNDALAGTLGVVVVALLIDGMFMVLAALTTSRGVRVQK</sequence>
<proteinExistence type="inferred from homology"/>
<dbReference type="Proteomes" id="UP001597145">
    <property type="component" value="Unassembled WGS sequence"/>
</dbReference>
<feature type="transmembrane region" description="Helical" evidence="6">
    <location>
        <begin position="82"/>
        <end position="100"/>
    </location>
</feature>
<feature type="transmembrane region" description="Helical" evidence="6">
    <location>
        <begin position="20"/>
        <end position="42"/>
    </location>
</feature>
<dbReference type="SUPFAM" id="SSF161098">
    <property type="entry name" value="MetI-like"/>
    <property type="match status" value="1"/>
</dbReference>
<protein>
    <submittedName>
        <fullName evidence="8">ABC transporter permease</fullName>
    </submittedName>
</protein>
<organism evidence="8 9">
    <name type="scientific">Pseudonocardia aurantiaca</name>
    <dbReference type="NCBI Taxonomy" id="75290"/>
    <lineage>
        <taxon>Bacteria</taxon>
        <taxon>Bacillati</taxon>
        <taxon>Actinomycetota</taxon>
        <taxon>Actinomycetes</taxon>
        <taxon>Pseudonocardiales</taxon>
        <taxon>Pseudonocardiaceae</taxon>
        <taxon>Pseudonocardia</taxon>
    </lineage>
</organism>
<dbReference type="CDD" id="cd06261">
    <property type="entry name" value="TM_PBP2"/>
    <property type="match status" value="1"/>
</dbReference>
<keyword evidence="3 6" id="KW-0812">Transmembrane</keyword>